<dbReference type="CDD" id="cd00397">
    <property type="entry name" value="DNA_BRE_C"/>
    <property type="match status" value="1"/>
</dbReference>
<comment type="similarity">
    <text evidence="1">Belongs to the 'phage' integrase family.</text>
</comment>
<dbReference type="GO" id="GO:0006310">
    <property type="term" value="P:DNA recombination"/>
    <property type="evidence" value="ECO:0007669"/>
    <property type="project" value="UniProtKB-KW"/>
</dbReference>
<reference evidence="8 9" key="1">
    <citation type="submission" date="2022-09" db="EMBL/GenBank/DDBJ databases">
        <title>Intensive care unit water sources are persistently colonized with multi-drug resistant bacteria and are the site of extensive horizontal gene transfer of antibiotic resistance genes.</title>
        <authorList>
            <person name="Diorio-Toth L."/>
        </authorList>
    </citation>
    <scope>NUCLEOTIDE SEQUENCE [LARGE SCALE GENOMIC DNA]</scope>
    <source>
        <strain evidence="8 9">GD03901</strain>
    </source>
</reference>
<dbReference type="InterPro" id="IPR044068">
    <property type="entry name" value="CB"/>
</dbReference>
<dbReference type="InterPro" id="IPR011010">
    <property type="entry name" value="DNA_brk_join_enz"/>
</dbReference>
<dbReference type="PANTHER" id="PTHR30349">
    <property type="entry name" value="PHAGE INTEGRASE-RELATED"/>
    <property type="match status" value="1"/>
</dbReference>
<dbReference type="EMBL" id="JAOCBV010000001">
    <property type="protein sequence ID" value="MDH0755999.1"/>
    <property type="molecule type" value="Genomic_DNA"/>
</dbReference>
<dbReference type="Proteomes" id="UP001160152">
    <property type="component" value="Unassembled WGS sequence"/>
</dbReference>
<dbReference type="Gene3D" id="1.10.150.130">
    <property type="match status" value="1"/>
</dbReference>
<dbReference type="PROSITE" id="PS51900">
    <property type="entry name" value="CB"/>
    <property type="match status" value="1"/>
</dbReference>
<comment type="caution">
    <text evidence="8">The sequence shown here is derived from an EMBL/GenBank/DDBJ whole genome shotgun (WGS) entry which is preliminary data.</text>
</comment>
<sequence>MEGKLHYPLAQYLIWLRKTPMKKGGYREPTTICNVYKHLKIWFDFCADQSVSFDVVTYEFHLQSLKKALVSNGVQPESINGYYRSWRGFYEWCEEQGISAVMSFPPKIEGRAQFFGQSRNFNNRSTGRAVQIDPGLEAVTTILDYKDCVLNMEEYARFAGFLDEVDPVYSSISYMMVTTGLRIGGVMQLPLGSNKLNPRWLRYPELEADGALIQKLRYLPKGNKRVLDCIVPAAALKKLHNEYVIGHRKDRIKIFSERFRSQTAPLWLTATGKPVEKNDIWAAFKQASEKFGRRVVPHHMRHTYATYIVYNYFKAHGLTPNLAYAHDIHEALRAQLGHSDFEVTKRYIRTVIRTHTDVWLPKLTPHLEQAVNREMPSEVLAAVIDFFEPHSVKEKD</sequence>
<evidence type="ECO:0000256" key="2">
    <source>
        <dbReference type="ARBA" id="ARBA00022908"/>
    </source>
</evidence>
<name>A0ABD4Y9V4_9PSED</name>
<accession>A0ABD4Y9V4</accession>
<keyword evidence="4" id="KW-0233">DNA recombination</keyword>
<evidence type="ECO:0000256" key="1">
    <source>
        <dbReference type="ARBA" id="ARBA00008857"/>
    </source>
</evidence>
<feature type="domain" description="Core-binding (CB)" evidence="7">
    <location>
        <begin position="3"/>
        <end position="94"/>
    </location>
</feature>
<feature type="domain" description="Tyr recombinase" evidence="6">
    <location>
        <begin position="145"/>
        <end position="360"/>
    </location>
</feature>
<evidence type="ECO:0000259" key="6">
    <source>
        <dbReference type="PROSITE" id="PS51898"/>
    </source>
</evidence>
<dbReference type="RefSeq" id="WP_128637312.1">
    <property type="nucleotide sequence ID" value="NZ_CP079903.1"/>
</dbReference>
<evidence type="ECO:0000259" key="7">
    <source>
        <dbReference type="PROSITE" id="PS51900"/>
    </source>
</evidence>
<gene>
    <name evidence="8" type="ORF">N5C70_04435</name>
</gene>
<dbReference type="PROSITE" id="PS51898">
    <property type="entry name" value="TYR_RECOMBINASE"/>
    <property type="match status" value="1"/>
</dbReference>
<dbReference type="InterPro" id="IPR050090">
    <property type="entry name" value="Tyrosine_recombinase_XerCD"/>
</dbReference>
<dbReference type="GO" id="GO:0003677">
    <property type="term" value="F:DNA binding"/>
    <property type="evidence" value="ECO:0007669"/>
    <property type="project" value="UniProtKB-UniRule"/>
</dbReference>
<evidence type="ECO:0000256" key="3">
    <source>
        <dbReference type="ARBA" id="ARBA00023125"/>
    </source>
</evidence>
<dbReference type="InterPro" id="IPR002104">
    <property type="entry name" value="Integrase_catalytic"/>
</dbReference>
<proteinExistence type="inferred from homology"/>
<dbReference type="GO" id="GO:0015074">
    <property type="term" value="P:DNA integration"/>
    <property type="evidence" value="ECO:0007669"/>
    <property type="project" value="UniProtKB-KW"/>
</dbReference>
<protein>
    <submittedName>
        <fullName evidence="8">Site-specific integrase</fullName>
    </submittedName>
</protein>
<dbReference type="PANTHER" id="PTHR30349:SF41">
    <property type="entry name" value="INTEGRASE_RECOMBINASE PROTEIN MJ0367-RELATED"/>
    <property type="match status" value="1"/>
</dbReference>
<organism evidence="8 9">
    <name type="scientific">Pseudomonas juntendi</name>
    <dbReference type="NCBI Taxonomy" id="2666183"/>
    <lineage>
        <taxon>Bacteria</taxon>
        <taxon>Pseudomonadati</taxon>
        <taxon>Pseudomonadota</taxon>
        <taxon>Gammaproteobacteria</taxon>
        <taxon>Pseudomonadales</taxon>
        <taxon>Pseudomonadaceae</taxon>
        <taxon>Pseudomonas</taxon>
    </lineage>
</organism>
<dbReference type="AlphaFoldDB" id="A0ABD4Y9V4"/>
<keyword evidence="2" id="KW-0229">DNA integration</keyword>
<evidence type="ECO:0000313" key="9">
    <source>
        <dbReference type="Proteomes" id="UP001160152"/>
    </source>
</evidence>
<dbReference type="InterPro" id="IPR013762">
    <property type="entry name" value="Integrase-like_cat_sf"/>
</dbReference>
<evidence type="ECO:0000256" key="4">
    <source>
        <dbReference type="ARBA" id="ARBA00023172"/>
    </source>
</evidence>
<keyword evidence="3 5" id="KW-0238">DNA-binding</keyword>
<dbReference type="InterPro" id="IPR010998">
    <property type="entry name" value="Integrase_recombinase_N"/>
</dbReference>
<dbReference type="Gene3D" id="1.10.443.10">
    <property type="entry name" value="Intergrase catalytic core"/>
    <property type="match status" value="1"/>
</dbReference>
<evidence type="ECO:0000313" key="8">
    <source>
        <dbReference type="EMBL" id="MDH0755999.1"/>
    </source>
</evidence>
<dbReference type="SUPFAM" id="SSF56349">
    <property type="entry name" value="DNA breaking-rejoining enzymes"/>
    <property type="match status" value="1"/>
</dbReference>
<evidence type="ECO:0000256" key="5">
    <source>
        <dbReference type="PROSITE-ProRule" id="PRU01248"/>
    </source>
</evidence>